<dbReference type="PANTHER" id="PTHR43531:SF14">
    <property type="entry name" value="METHYL-ACCEPTING CHEMOTAXIS PROTEIN I-RELATED"/>
    <property type="match status" value="1"/>
</dbReference>
<dbReference type="PROSITE" id="PS50111">
    <property type="entry name" value="CHEMOTAXIS_TRANSDUC_2"/>
    <property type="match status" value="1"/>
</dbReference>
<comment type="similarity">
    <text evidence="3">Belongs to the methyl-accepting chemotaxis (MCP) protein family.</text>
</comment>
<reference evidence="7 8" key="1">
    <citation type="submission" date="2016-10" db="EMBL/GenBank/DDBJ databases">
        <authorList>
            <person name="de Groot N.N."/>
        </authorList>
    </citation>
    <scope>NUCLEOTIDE SEQUENCE [LARGE SCALE GENOMIC DNA]</scope>
    <source>
        <strain evidence="7 8">LMG 24775</strain>
    </source>
</reference>
<dbReference type="RefSeq" id="WP_074921080.1">
    <property type="nucleotide sequence ID" value="NZ_CP141274.1"/>
</dbReference>
<dbReference type="Pfam" id="PF00672">
    <property type="entry name" value="HAMP"/>
    <property type="match status" value="1"/>
</dbReference>
<dbReference type="Gene3D" id="1.10.287.950">
    <property type="entry name" value="Methyl-accepting chemotaxis protein"/>
    <property type="match status" value="1"/>
</dbReference>
<dbReference type="CDD" id="cd11386">
    <property type="entry name" value="MCP_signal"/>
    <property type="match status" value="1"/>
</dbReference>
<evidence type="ECO:0000259" key="6">
    <source>
        <dbReference type="PROSITE" id="PS50885"/>
    </source>
</evidence>
<keyword evidence="2" id="KW-0488">Methylation</keyword>
<dbReference type="SUPFAM" id="SSF58104">
    <property type="entry name" value="Methyl-accepting chemotaxis protein (MCP) signaling domain"/>
    <property type="match status" value="1"/>
</dbReference>
<gene>
    <name evidence="7" type="ORF">SAMN05421547_102415</name>
</gene>
<dbReference type="SMART" id="SM00304">
    <property type="entry name" value="HAMP"/>
    <property type="match status" value="1"/>
</dbReference>
<evidence type="ECO:0000259" key="5">
    <source>
        <dbReference type="PROSITE" id="PS50111"/>
    </source>
</evidence>
<evidence type="ECO:0000256" key="1">
    <source>
        <dbReference type="ARBA" id="ARBA00004370"/>
    </source>
</evidence>
<dbReference type="CDD" id="cd06225">
    <property type="entry name" value="HAMP"/>
    <property type="match status" value="1"/>
</dbReference>
<evidence type="ECO:0000256" key="3">
    <source>
        <dbReference type="ARBA" id="ARBA00029447"/>
    </source>
</evidence>
<dbReference type="PANTHER" id="PTHR43531">
    <property type="entry name" value="PROTEIN ICFG"/>
    <property type="match status" value="1"/>
</dbReference>
<evidence type="ECO:0000313" key="7">
    <source>
        <dbReference type="EMBL" id="SDY08471.1"/>
    </source>
</evidence>
<dbReference type="PROSITE" id="PS50885">
    <property type="entry name" value="HAMP"/>
    <property type="match status" value="1"/>
</dbReference>
<proteinExistence type="inferred from homology"/>
<dbReference type="GO" id="GO:0005886">
    <property type="term" value="C:plasma membrane"/>
    <property type="evidence" value="ECO:0007669"/>
    <property type="project" value="TreeGrafter"/>
</dbReference>
<dbReference type="Pfam" id="PF00015">
    <property type="entry name" value="MCPsignal"/>
    <property type="match status" value="1"/>
</dbReference>
<dbReference type="GO" id="GO:0007165">
    <property type="term" value="P:signal transduction"/>
    <property type="evidence" value="ECO:0007669"/>
    <property type="project" value="UniProtKB-KW"/>
</dbReference>
<feature type="domain" description="Methyl-accepting transducer" evidence="5">
    <location>
        <begin position="263"/>
        <end position="492"/>
    </location>
</feature>
<evidence type="ECO:0000256" key="2">
    <source>
        <dbReference type="ARBA" id="ARBA00022481"/>
    </source>
</evidence>
<evidence type="ECO:0000313" key="8">
    <source>
        <dbReference type="Proteomes" id="UP000183417"/>
    </source>
</evidence>
<evidence type="ECO:0000256" key="4">
    <source>
        <dbReference type="PROSITE-ProRule" id="PRU00284"/>
    </source>
</evidence>
<feature type="domain" description="HAMP" evidence="6">
    <location>
        <begin position="206"/>
        <end position="258"/>
    </location>
</feature>
<dbReference type="InterPro" id="IPR051310">
    <property type="entry name" value="MCP_chemotaxis"/>
</dbReference>
<sequence>MNLSRKLPLAIAMALLFTLAAGFFGLWSAHQSLGVFHGDVQRHMAAERLAAEVEGHFKTQVQEWKNVLLRGSDNALRERHWKGFLSDERAVQDKTTALLALVEDTALREMAQRFVAQHRKMAEGYRVGLDKFEATGFDPSVGDMAVRGVDREPAELLSQLKAGIAAQSKSVADDAYSSGRRATELSLALMLVAAVAGVAIGWLITRAVVAPLRSAVRLAENVARGHLTNAIASGGRDELGQLLRALGDMQEQLRSIVVEVRGNAEQVASASSQIAAGNSDLAQRTEQQASALQMTASSMDQLDSTVRGNADHAEKANLLASSASDIATRGGDAISAVVGTMRSIQDASERVVSIIEVIDGIAFQTNILALNAAVEAARAGEQGRGFAVVAAEVRTLAQRSSGAAREIRDLIQANAQRVALGAQEVDSAGATMASVQEAIAKVSRMIGAISHSSGEQSAGVSHVNSAIVRIEEGTQQNAALVEQTSSAAESLRKQAHQLVELMSRFRTA</sequence>
<dbReference type="GO" id="GO:0004888">
    <property type="term" value="F:transmembrane signaling receptor activity"/>
    <property type="evidence" value="ECO:0007669"/>
    <property type="project" value="InterPro"/>
</dbReference>
<dbReference type="InterPro" id="IPR004089">
    <property type="entry name" value="MCPsignal_dom"/>
</dbReference>
<dbReference type="InterPro" id="IPR003660">
    <property type="entry name" value="HAMP_dom"/>
</dbReference>
<dbReference type="InterPro" id="IPR004090">
    <property type="entry name" value="Chemotax_Me-accpt_rcpt"/>
</dbReference>
<dbReference type="AlphaFoldDB" id="A0A1H3GZ00"/>
<protein>
    <submittedName>
        <fullName evidence="7">Methyl-accepting chemotaxis protein-1, serine sensor receptor</fullName>
    </submittedName>
</protein>
<organism evidence="7 8">
    <name type="scientific">Delftia lacustris</name>
    <dbReference type="NCBI Taxonomy" id="558537"/>
    <lineage>
        <taxon>Bacteria</taxon>
        <taxon>Pseudomonadati</taxon>
        <taxon>Pseudomonadota</taxon>
        <taxon>Betaproteobacteria</taxon>
        <taxon>Burkholderiales</taxon>
        <taxon>Comamonadaceae</taxon>
        <taxon>Delftia</taxon>
    </lineage>
</organism>
<comment type="subcellular location">
    <subcellularLocation>
        <location evidence="1">Membrane</location>
    </subcellularLocation>
</comment>
<accession>A0A1H3GZ00</accession>
<dbReference type="GO" id="GO:0006935">
    <property type="term" value="P:chemotaxis"/>
    <property type="evidence" value="ECO:0007669"/>
    <property type="project" value="InterPro"/>
</dbReference>
<keyword evidence="4" id="KW-0807">Transducer</keyword>
<dbReference type="GeneID" id="94690637"/>
<name>A0A1H3GZ00_9BURK</name>
<dbReference type="PRINTS" id="PR00260">
    <property type="entry name" value="CHEMTRNSDUCR"/>
</dbReference>
<dbReference type="EMBL" id="FNPE01000002">
    <property type="protein sequence ID" value="SDY08471.1"/>
    <property type="molecule type" value="Genomic_DNA"/>
</dbReference>
<dbReference type="FunFam" id="1.10.287.950:FF:000001">
    <property type="entry name" value="Methyl-accepting chemotaxis sensory transducer"/>
    <property type="match status" value="1"/>
</dbReference>
<dbReference type="SMART" id="SM00283">
    <property type="entry name" value="MA"/>
    <property type="match status" value="1"/>
</dbReference>
<dbReference type="Proteomes" id="UP000183417">
    <property type="component" value="Unassembled WGS sequence"/>
</dbReference>
<keyword evidence="7" id="KW-0675">Receptor</keyword>